<dbReference type="RefSeq" id="XP_006956241.1">
    <property type="nucleotide sequence ID" value="XM_006956179.1"/>
</dbReference>
<dbReference type="AlphaFoldDB" id="I4YHX3"/>
<evidence type="ECO:0000313" key="1">
    <source>
        <dbReference type="EMBL" id="EIM23565.1"/>
    </source>
</evidence>
<evidence type="ECO:0000313" key="2">
    <source>
        <dbReference type="Proteomes" id="UP000005242"/>
    </source>
</evidence>
<dbReference type="EMBL" id="JH668224">
    <property type="protein sequence ID" value="EIM23565.1"/>
    <property type="molecule type" value="Genomic_DNA"/>
</dbReference>
<protein>
    <submittedName>
        <fullName evidence="1">Uncharacterized protein</fullName>
    </submittedName>
</protein>
<dbReference type="InParanoid" id="I4YHX3"/>
<proteinExistence type="predicted"/>
<dbReference type="HOGENOM" id="CLU_2005678_0_0_1"/>
<dbReference type="Proteomes" id="UP000005242">
    <property type="component" value="Unassembled WGS sequence"/>
</dbReference>
<name>I4YHX3_WALMC</name>
<reference evidence="1 2" key="1">
    <citation type="journal article" date="2012" name="Fungal Genet. Biol.">
        <title>The genome of the xerotolerant mold Wallemia sebi reveals adaptations to osmotic stress and suggests cryptic sexual reproduction.</title>
        <authorList>
            <person name="Padamsee M."/>
            <person name="Kumar T.K.A."/>
            <person name="Riley R."/>
            <person name="Binder M."/>
            <person name="Boyd A."/>
            <person name="Calvo A.M."/>
            <person name="Furukawa K."/>
            <person name="Hesse C."/>
            <person name="Hohmann S."/>
            <person name="James T.Y."/>
            <person name="LaButti K."/>
            <person name="Lapidus A."/>
            <person name="Lindquist E."/>
            <person name="Lucas S."/>
            <person name="Miller K."/>
            <person name="Shantappa S."/>
            <person name="Grigoriev I.V."/>
            <person name="Hibbett D.S."/>
            <person name="McLaughlin D.J."/>
            <person name="Spatafora J.W."/>
            <person name="Aime M.C."/>
        </authorList>
    </citation>
    <scope>NUCLEOTIDE SEQUENCE [LARGE SCALE GENOMIC DNA]</scope>
    <source>
        <strain evidence="2">ATCC MYA-4683 / CBS 633.66</strain>
    </source>
</reference>
<gene>
    <name evidence="1" type="ORF">WALSEDRAFT_67214</name>
</gene>
<keyword evidence="2" id="KW-1185">Reference proteome</keyword>
<dbReference type="KEGG" id="wse:WALSEDRAFT_67214"/>
<organism evidence="1 2">
    <name type="scientific">Wallemia mellicola (strain ATCC MYA-4683 / CBS 633.66)</name>
    <name type="common">Wallemia sebi (CBS 633.66)</name>
    <dbReference type="NCBI Taxonomy" id="671144"/>
    <lineage>
        <taxon>Eukaryota</taxon>
        <taxon>Fungi</taxon>
        <taxon>Dikarya</taxon>
        <taxon>Basidiomycota</taxon>
        <taxon>Wallemiomycotina</taxon>
        <taxon>Wallemiomycetes</taxon>
        <taxon>Wallemiales</taxon>
        <taxon>Wallemiaceae</taxon>
        <taxon>Wallemia</taxon>
    </lineage>
</organism>
<dbReference type="GeneID" id="18475224"/>
<accession>I4YHX3</accession>
<sequence>MPANKMSRIQLGVRNRRLMVYLDLDGKTMVSQLGDIYRNAVRDLIGNVPSDERDMYPTIDGTLAFYKANNLNTAESNDTLEYTLIKESQKIEETGLRDLDYVFVGVDGTQPEAELPMFEPEEDV</sequence>